<dbReference type="InterPro" id="IPR052705">
    <property type="entry name" value="Gliding_Motility_GTPase"/>
</dbReference>
<protein>
    <submittedName>
        <fullName evidence="5">Signal recognition particle receptor subunit beta</fullName>
    </submittedName>
</protein>
<evidence type="ECO:0000256" key="4">
    <source>
        <dbReference type="ARBA" id="ARBA00023134"/>
    </source>
</evidence>
<keyword evidence="3" id="KW-0378">Hydrolase</keyword>
<reference evidence="5 6" key="1">
    <citation type="submission" date="2020-08" db="EMBL/GenBank/DDBJ databases">
        <title>Sequencing the genomes of 1000 actinobacteria strains.</title>
        <authorList>
            <person name="Klenk H.-P."/>
        </authorList>
    </citation>
    <scope>NUCLEOTIDE SEQUENCE [LARGE SCALE GENOMIC DNA]</scope>
    <source>
        <strain evidence="5 6">DSM 45582</strain>
    </source>
</reference>
<proteinExistence type="inferred from homology"/>
<keyword evidence="2" id="KW-0547">Nucleotide-binding</keyword>
<evidence type="ECO:0000256" key="3">
    <source>
        <dbReference type="ARBA" id="ARBA00022801"/>
    </source>
</evidence>
<evidence type="ECO:0000256" key="1">
    <source>
        <dbReference type="ARBA" id="ARBA00005290"/>
    </source>
</evidence>
<keyword evidence="4" id="KW-0342">GTP-binding</keyword>
<sequence>MDSAAWTPPPETAYVAPTVRRSAKILIVGPAGVGKTTFVDTMSEIAPLHTEESLTSASEGVDDLRHTPAKSTTTVALDFGRRTLNDRLVLYLFGTPGQQRFAYLWRTLANNSLGALVLADTRRLADSFEVMDRVEELGVPYAIAVNVFDDAPRHSVAELREALDPDPDTPVAVCDARDQASCARVLVELVEHVVAASSTGRHAADPTVRL</sequence>
<dbReference type="PANTHER" id="PTHR42708:SF1">
    <property type="entry name" value="GLIDING MOTILITY PROTEIN MGLA"/>
    <property type="match status" value="1"/>
</dbReference>
<accession>A0A840NK24</accession>
<keyword evidence="5" id="KW-0675">Receptor</keyword>
<dbReference type="CDD" id="cd00882">
    <property type="entry name" value="Ras_like_GTPase"/>
    <property type="match status" value="1"/>
</dbReference>
<dbReference type="SUPFAM" id="SSF52540">
    <property type="entry name" value="P-loop containing nucleoside triphosphate hydrolases"/>
    <property type="match status" value="1"/>
</dbReference>
<organism evidence="5 6">
    <name type="scientific">Saccharopolyspora gloriosae</name>
    <dbReference type="NCBI Taxonomy" id="455344"/>
    <lineage>
        <taxon>Bacteria</taxon>
        <taxon>Bacillati</taxon>
        <taxon>Actinomycetota</taxon>
        <taxon>Actinomycetes</taxon>
        <taxon>Pseudonocardiales</taxon>
        <taxon>Pseudonocardiaceae</taxon>
        <taxon>Saccharopolyspora</taxon>
    </lineage>
</organism>
<dbReference type="PANTHER" id="PTHR42708">
    <property type="entry name" value="ATP/GTP-BINDING PROTEIN-RELATED"/>
    <property type="match status" value="1"/>
</dbReference>
<dbReference type="RefSeq" id="WP_184480398.1">
    <property type="nucleotide sequence ID" value="NZ_JACHIV010000001.1"/>
</dbReference>
<evidence type="ECO:0000256" key="2">
    <source>
        <dbReference type="ARBA" id="ARBA00022741"/>
    </source>
</evidence>
<name>A0A840NK24_9PSEU</name>
<comment type="similarity">
    <text evidence="1">Belongs to the GPN-loop GTPase family.</text>
</comment>
<keyword evidence="6" id="KW-1185">Reference proteome</keyword>
<dbReference type="Gene3D" id="3.40.50.300">
    <property type="entry name" value="P-loop containing nucleotide triphosphate hydrolases"/>
    <property type="match status" value="1"/>
</dbReference>
<dbReference type="GO" id="GO:0005525">
    <property type="term" value="F:GTP binding"/>
    <property type="evidence" value="ECO:0007669"/>
    <property type="project" value="UniProtKB-KW"/>
</dbReference>
<dbReference type="EMBL" id="JACHIV010000001">
    <property type="protein sequence ID" value="MBB5070648.1"/>
    <property type="molecule type" value="Genomic_DNA"/>
</dbReference>
<dbReference type="Proteomes" id="UP000580474">
    <property type="component" value="Unassembled WGS sequence"/>
</dbReference>
<dbReference type="GO" id="GO:0016787">
    <property type="term" value="F:hydrolase activity"/>
    <property type="evidence" value="ECO:0007669"/>
    <property type="project" value="UniProtKB-KW"/>
</dbReference>
<dbReference type="Pfam" id="PF03029">
    <property type="entry name" value="ATP_bind_1"/>
    <property type="match status" value="1"/>
</dbReference>
<comment type="caution">
    <text evidence="5">The sequence shown here is derived from an EMBL/GenBank/DDBJ whole genome shotgun (WGS) entry which is preliminary data.</text>
</comment>
<evidence type="ECO:0000313" key="6">
    <source>
        <dbReference type="Proteomes" id="UP000580474"/>
    </source>
</evidence>
<dbReference type="AlphaFoldDB" id="A0A840NK24"/>
<dbReference type="InterPro" id="IPR027417">
    <property type="entry name" value="P-loop_NTPase"/>
</dbReference>
<dbReference type="InterPro" id="IPR004130">
    <property type="entry name" value="Gpn"/>
</dbReference>
<evidence type="ECO:0000313" key="5">
    <source>
        <dbReference type="EMBL" id="MBB5070648.1"/>
    </source>
</evidence>
<gene>
    <name evidence="5" type="ORF">BJ969_003736</name>
</gene>